<evidence type="ECO:0000313" key="1">
    <source>
        <dbReference type="EMBL" id="AVO26937.1"/>
    </source>
</evidence>
<protein>
    <submittedName>
        <fullName evidence="1">Uncharacterized protein</fullName>
    </submittedName>
</protein>
<accession>A0A2S0M660</accession>
<sequence length="140" mass="15687">MVKLDYQINPVLMEGTVTKTAADDVVLNLRGRLGVIHAAPSLFLHQPREGRKFRFYFSYMQIVKDPLDYDYAPLQTDREFTPVLAGGVLSEVNDTAIKADCLGGLATIAVPRRWVFTDVALEKGQYTEFYISPMAAVDEL</sequence>
<gene>
    <name evidence="1" type="ORF">C6Y28_04540</name>
</gene>
<dbReference type="AlphaFoldDB" id="A0A2S0M660"/>
<dbReference type="OrthoDB" id="3233899at2"/>
<dbReference type="InterPro" id="IPR048108">
    <property type="entry name" value="CBO2463_dom"/>
</dbReference>
<dbReference type="RefSeq" id="WP_027895573.1">
    <property type="nucleotide sequence ID" value="NZ_CP027569.1"/>
</dbReference>
<proteinExistence type="predicted"/>
<organism evidence="1 2">
    <name type="scientific">Megasphaera elsdenii</name>
    <dbReference type="NCBI Taxonomy" id="907"/>
    <lineage>
        <taxon>Bacteria</taxon>
        <taxon>Bacillati</taxon>
        <taxon>Bacillota</taxon>
        <taxon>Negativicutes</taxon>
        <taxon>Veillonellales</taxon>
        <taxon>Veillonellaceae</taxon>
        <taxon>Megasphaera</taxon>
    </lineage>
</organism>
<reference evidence="1 2" key="1">
    <citation type="journal article" date="2018" name="Genome Announc.">
        <title>Complete genomes of two Megasphaera elsdenii strains, NCIMB 702410 and ATCC 25940.</title>
        <authorList>
            <person name="Hatmaker E.A."/>
            <person name="O'Dell K."/>
            <person name="Riley L.A."/>
            <person name="Klingeman D.M."/>
            <person name="Guss A.M."/>
        </authorList>
    </citation>
    <scope>NUCLEOTIDE SEQUENCE [LARGE SCALE GENOMIC DNA]</scope>
    <source>
        <strain evidence="1 2">NCIMB702410</strain>
    </source>
</reference>
<dbReference type="EMBL" id="CP027569">
    <property type="protein sequence ID" value="AVO26937.1"/>
    <property type="molecule type" value="Genomic_DNA"/>
</dbReference>
<dbReference type="NCBIfam" id="NF041553">
    <property type="entry name" value="CBO2463_dom"/>
    <property type="match status" value="2"/>
</dbReference>
<name>A0A2S0M660_MEGEL</name>
<evidence type="ECO:0000313" key="2">
    <source>
        <dbReference type="Proteomes" id="UP000238358"/>
    </source>
</evidence>
<dbReference type="Proteomes" id="UP000238358">
    <property type="component" value="Chromosome"/>
</dbReference>